<dbReference type="AlphaFoldDB" id="A0A830BC50"/>
<evidence type="ECO:0000256" key="11">
    <source>
        <dbReference type="SAM" id="SignalP"/>
    </source>
</evidence>
<name>A0A830BC50_9LAMI</name>
<organism evidence="15 16">
    <name type="scientific">Phtheirospermum japonicum</name>
    <dbReference type="NCBI Taxonomy" id="374723"/>
    <lineage>
        <taxon>Eukaryota</taxon>
        <taxon>Viridiplantae</taxon>
        <taxon>Streptophyta</taxon>
        <taxon>Embryophyta</taxon>
        <taxon>Tracheophyta</taxon>
        <taxon>Spermatophyta</taxon>
        <taxon>Magnoliopsida</taxon>
        <taxon>eudicotyledons</taxon>
        <taxon>Gunneridae</taxon>
        <taxon>Pentapetalae</taxon>
        <taxon>asterids</taxon>
        <taxon>lamiids</taxon>
        <taxon>Lamiales</taxon>
        <taxon>Orobanchaceae</taxon>
        <taxon>Orobanchaceae incertae sedis</taxon>
        <taxon>Phtheirospermum</taxon>
    </lineage>
</organism>
<dbReference type="InterPro" id="IPR000668">
    <property type="entry name" value="Peptidase_C1A_C"/>
</dbReference>
<dbReference type="InterPro" id="IPR013128">
    <property type="entry name" value="Peptidase_C1A"/>
</dbReference>
<dbReference type="SMART" id="SM00645">
    <property type="entry name" value="Pept_C1"/>
    <property type="match status" value="1"/>
</dbReference>
<dbReference type="GO" id="GO:0004197">
    <property type="term" value="F:cysteine-type endopeptidase activity"/>
    <property type="evidence" value="ECO:0007669"/>
    <property type="project" value="UniProtKB-EC"/>
</dbReference>
<keyword evidence="11" id="KW-0732">Signal</keyword>
<dbReference type="PROSITE" id="PS00639">
    <property type="entry name" value="THIOL_PROTEASE_HIS"/>
    <property type="match status" value="1"/>
</dbReference>
<proteinExistence type="inferred from homology"/>
<dbReference type="InterPro" id="IPR039417">
    <property type="entry name" value="Peptidase_C1A_papain-like"/>
</dbReference>
<evidence type="ECO:0000256" key="10">
    <source>
        <dbReference type="ARBA" id="ARBA00068904"/>
    </source>
</evidence>
<comment type="catalytic activity">
    <reaction evidence="7">
        <text>Specificity close to that of papain.</text>
        <dbReference type="EC" id="3.4.22.14"/>
    </reaction>
</comment>
<dbReference type="OrthoDB" id="10253408at2759"/>
<gene>
    <name evidence="15" type="ORF">PHJA_000603500</name>
</gene>
<dbReference type="InterPro" id="IPR000169">
    <property type="entry name" value="Pept_cys_AS"/>
</dbReference>
<keyword evidence="3" id="KW-0378">Hydrolase</keyword>
<evidence type="ECO:0000256" key="7">
    <source>
        <dbReference type="ARBA" id="ARBA00050389"/>
    </source>
</evidence>
<dbReference type="InterPro" id="IPR025661">
    <property type="entry name" value="Pept_asp_AS"/>
</dbReference>
<accession>A0A830BC50</accession>
<evidence type="ECO:0000256" key="1">
    <source>
        <dbReference type="ARBA" id="ARBA00008455"/>
    </source>
</evidence>
<evidence type="ECO:0000256" key="9">
    <source>
        <dbReference type="ARBA" id="ARBA00066502"/>
    </source>
</evidence>
<sequence length="467" mass="51143">MASPYKLSFSVALLSLFLLSSALDMSIITYDQDHGVGPVRSESEALALYESWLVKHGKAYNALGEKERRFEIFKDNLRFIDEHNSVDRPYKVGLNRFADLTNEEYRSRFASGRLERRAGLTSRRASDRYAVKAGEKLPGSVDWREKGAIAPVKDQGQCGSCWAFSTVAAVEGVNKIVTGDLIVLSEQELVDCDRSYNQGCNGGLMDYGFKFVIDNGGLDTEDDYPYNAHDGTCDGYRKNAHVVSIDSYEDVPENDEQALMKAVAHQPVSVAIEAGGRAFQLYQSGVFTGLCGTDLDHGVVAVGYGTENGKDYWIVRNSWGPSWGESGYIRLERNVANTTTGKCGIAVEASYPIKTGQNPPKPDPSPPSPVKPPTVCDKYYSCESGTTCCCLYQYGRFCFGWGCCPMESATCCDDHSSCCPHDYPVCNLDAGTCLMSKDNPLGVPALRRENAKLSWSSLLGGRKISSA</sequence>
<dbReference type="Gene3D" id="3.90.70.10">
    <property type="entry name" value="Cysteine proteinases"/>
    <property type="match status" value="1"/>
</dbReference>
<dbReference type="Pfam" id="PF08246">
    <property type="entry name" value="Inhibitor_I29"/>
    <property type="match status" value="1"/>
</dbReference>
<evidence type="ECO:0000256" key="3">
    <source>
        <dbReference type="ARBA" id="ARBA00022801"/>
    </source>
</evidence>
<dbReference type="InterPro" id="IPR013201">
    <property type="entry name" value="Prot_inhib_I29"/>
</dbReference>
<dbReference type="PANTHER" id="PTHR12411">
    <property type="entry name" value="CYSTEINE PROTEASE FAMILY C1-RELATED"/>
    <property type="match status" value="1"/>
</dbReference>
<evidence type="ECO:0000256" key="5">
    <source>
        <dbReference type="ARBA" id="ARBA00023157"/>
    </source>
</evidence>
<evidence type="ECO:0000313" key="15">
    <source>
        <dbReference type="EMBL" id="GFP84596.1"/>
    </source>
</evidence>
<dbReference type="FunFam" id="3.90.70.10:FF:000068">
    <property type="entry name" value="Cysteine protease 1"/>
    <property type="match status" value="1"/>
</dbReference>
<dbReference type="EMBL" id="BMAC01000089">
    <property type="protein sequence ID" value="GFP84596.1"/>
    <property type="molecule type" value="Genomic_DNA"/>
</dbReference>
<protein>
    <recommendedName>
        <fullName evidence="10">Actinidain</fullName>
        <ecNumber evidence="9">3.4.22.14</ecNumber>
    </recommendedName>
</protein>
<comment type="function">
    <text evidence="8">Cysteine protease responsible for the cleavage of kiwellin into kissper and KiTH.</text>
</comment>
<feature type="chain" id="PRO_5032732053" description="Actinidain" evidence="11">
    <location>
        <begin position="23"/>
        <end position="467"/>
    </location>
</feature>
<feature type="domain" description="Granulins" evidence="12">
    <location>
        <begin position="376"/>
        <end position="433"/>
    </location>
</feature>
<dbReference type="Proteomes" id="UP000653305">
    <property type="component" value="Unassembled WGS sequence"/>
</dbReference>
<dbReference type="SMART" id="SM00848">
    <property type="entry name" value="Inhibitor_I29"/>
    <property type="match status" value="1"/>
</dbReference>
<dbReference type="GO" id="GO:0006508">
    <property type="term" value="P:proteolysis"/>
    <property type="evidence" value="ECO:0007669"/>
    <property type="project" value="UniProtKB-KW"/>
</dbReference>
<reference evidence="15" key="1">
    <citation type="submission" date="2020-07" db="EMBL/GenBank/DDBJ databases">
        <title>Ethylene signaling mediates host invasion by parasitic plants.</title>
        <authorList>
            <person name="Yoshida S."/>
        </authorList>
    </citation>
    <scope>NUCLEOTIDE SEQUENCE</scope>
    <source>
        <strain evidence="15">Okayama</strain>
    </source>
</reference>
<keyword evidence="2" id="KW-0645">Protease</keyword>
<evidence type="ECO:0000259" key="12">
    <source>
        <dbReference type="SMART" id="SM00277"/>
    </source>
</evidence>
<dbReference type="FunFam" id="2.10.25.160:FF:000002">
    <property type="entry name" value="Cysteine protease 1"/>
    <property type="match status" value="1"/>
</dbReference>
<evidence type="ECO:0000256" key="2">
    <source>
        <dbReference type="ARBA" id="ARBA00022670"/>
    </source>
</evidence>
<evidence type="ECO:0000259" key="14">
    <source>
        <dbReference type="SMART" id="SM00848"/>
    </source>
</evidence>
<dbReference type="PRINTS" id="PR00705">
    <property type="entry name" value="PAPAIN"/>
</dbReference>
<dbReference type="InterPro" id="IPR037277">
    <property type="entry name" value="Granulin_sf"/>
</dbReference>
<dbReference type="InterPro" id="IPR038765">
    <property type="entry name" value="Papain-like_cys_pep_sf"/>
</dbReference>
<dbReference type="Pfam" id="PF00396">
    <property type="entry name" value="Granulin"/>
    <property type="match status" value="1"/>
</dbReference>
<keyword evidence="4" id="KW-0788">Thiol protease</keyword>
<feature type="domain" description="Peptidase C1A papain C-terminal" evidence="13">
    <location>
        <begin position="137"/>
        <end position="353"/>
    </location>
</feature>
<evidence type="ECO:0000259" key="13">
    <source>
        <dbReference type="SMART" id="SM00645"/>
    </source>
</evidence>
<feature type="signal peptide" evidence="11">
    <location>
        <begin position="1"/>
        <end position="22"/>
    </location>
</feature>
<keyword evidence="5" id="KW-1015">Disulfide bond</keyword>
<evidence type="ECO:0000256" key="8">
    <source>
        <dbReference type="ARBA" id="ARBA00058326"/>
    </source>
</evidence>
<evidence type="ECO:0000313" key="16">
    <source>
        <dbReference type="Proteomes" id="UP000653305"/>
    </source>
</evidence>
<comment type="similarity">
    <text evidence="1">Belongs to the peptidase C1 family.</text>
</comment>
<keyword evidence="6" id="KW-0325">Glycoprotein</keyword>
<dbReference type="Gene3D" id="2.10.25.160">
    <property type="entry name" value="Granulin"/>
    <property type="match status" value="1"/>
</dbReference>
<dbReference type="SUPFAM" id="SSF57277">
    <property type="entry name" value="Granulin repeat"/>
    <property type="match status" value="1"/>
</dbReference>
<dbReference type="CDD" id="cd02248">
    <property type="entry name" value="Peptidase_C1A"/>
    <property type="match status" value="1"/>
</dbReference>
<evidence type="ECO:0000256" key="4">
    <source>
        <dbReference type="ARBA" id="ARBA00022807"/>
    </source>
</evidence>
<dbReference type="PROSITE" id="PS00640">
    <property type="entry name" value="THIOL_PROTEASE_ASN"/>
    <property type="match status" value="1"/>
</dbReference>
<dbReference type="SMART" id="SM00277">
    <property type="entry name" value="GRAN"/>
    <property type="match status" value="1"/>
</dbReference>
<dbReference type="Pfam" id="PF00112">
    <property type="entry name" value="Peptidase_C1"/>
    <property type="match status" value="1"/>
</dbReference>
<dbReference type="InterPro" id="IPR000118">
    <property type="entry name" value="Granulin"/>
</dbReference>
<dbReference type="SUPFAM" id="SSF54001">
    <property type="entry name" value="Cysteine proteinases"/>
    <property type="match status" value="1"/>
</dbReference>
<evidence type="ECO:0000256" key="6">
    <source>
        <dbReference type="ARBA" id="ARBA00023180"/>
    </source>
</evidence>
<feature type="domain" description="Cathepsin propeptide inhibitor" evidence="14">
    <location>
        <begin position="49"/>
        <end position="105"/>
    </location>
</feature>
<dbReference type="EC" id="3.4.22.14" evidence="9"/>
<dbReference type="PROSITE" id="PS00139">
    <property type="entry name" value="THIOL_PROTEASE_CYS"/>
    <property type="match status" value="1"/>
</dbReference>
<comment type="caution">
    <text evidence="15">The sequence shown here is derived from an EMBL/GenBank/DDBJ whole genome shotgun (WGS) entry which is preliminary data.</text>
</comment>
<dbReference type="InterPro" id="IPR025660">
    <property type="entry name" value="Pept_his_AS"/>
</dbReference>
<keyword evidence="16" id="KW-1185">Reference proteome</keyword>